<comment type="caution">
    <text evidence="1">The sequence shown here is derived from an EMBL/GenBank/DDBJ whole genome shotgun (WGS) entry which is preliminary data.</text>
</comment>
<gene>
    <name evidence="1" type="ORF">CG50_02830</name>
</gene>
<keyword evidence="2" id="KW-1185">Reference proteome</keyword>
<accession>A0A086XV76</accession>
<name>A0A086XV76_9RHOB</name>
<reference evidence="1 2" key="1">
    <citation type="submission" date="2014-03" db="EMBL/GenBank/DDBJ databases">
        <title>Genome of Paenirhodobacter enshiensis DW2-9.</title>
        <authorList>
            <person name="Wang D."/>
            <person name="Wang G."/>
        </authorList>
    </citation>
    <scope>NUCLEOTIDE SEQUENCE [LARGE SCALE GENOMIC DNA]</scope>
    <source>
        <strain evidence="1 2">DW2-9</strain>
    </source>
</reference>
<proteinExistence type="predicted"/>
<evidence type="ECO:0000313" key="2">
    <source>
        <dbReference type="Proteomes" id="UP000028824"/>
    </source>
</evidence>
<sequence>MPRRAVRSLADPAEWLAAEARLAADLARAAADLARLDAVVEGSGEGMVTRLALIEAEAMILAEGGRVRREQIGRDMMGRGGVPGLAADLGRARWALRRLSARPGAPEGLRGFLGLHETEAPAALPESARTRPAGPEFDAAEAEFRAGMDEMAGAHPLTRAAYAFRLWQLAGLSAPGSVAEPAVAAARIAAQENRLLGFAPMAAARAVWTSGGEADERLSRWLGATGNGAMSALMSVRRVDDWAKATSAVVSGWKGGTPLRMVEALRARPLLDTEDAAVLAGISRDSAERLLARMQSHGMIRELTGQGRFRLWSAAA</sequence>
<dbReference type="Proteomes" id="UP000028824">
    <property type="component" value="Unassembled WGS sequence"/>
</dbReference>
<dbReference type="AlphaFoldDB" id="A0A086XV76"/>
<evidence type="ECO:0008006" key="3">
    <source>
        <dbReference type="Google" id="ProtNLM"/>
    </source>
</evidence>
<dbReference type="eggNOG" id="ENOG502Z84E">
    <property type="taxonomic scope" value="Bacteria"/>
</dbReference>
<dbReference type="EMBL" id="JFZB01000018">
    <property type="protein sequence ID" value="KFI25926.1"/>
    <property type="molecule type" value="Genomic_DNA"/>
</dbReference>
<evidence type="ECO:0000313" key="1">
    <source>
        <dbReference type="EMBL" id="KFI25926.1"/>
    </source>
</evidence>
<organism evidence="1 2">
    <name type="scientific">Paenirhodobacter enshiensis</name>
    <dbReference type="NCBI Taxonomy" id="1105367"/>
    <lineage>
        <taxon>Bacteria</taxon>
        <taxon>Pseudomonadati</taxon>
        <taxon>Pseudomonadota</taxon>
        <taxon>Alphaproteobacteria</taxon>
        <taxon>Rhodobacterales</taxon>
        <taxon>Rhodobacter group</taxon>
        <taxon>Paenirhodobacter</taxon>
    </lineage>
</organism>
<protein>
    <recommendedName>
        <fullName evidence="3">HTH DNA binding domain-containing protein</fullName>
    </recommendedName>
</protein>